<gene>
    <name evidence="1" type="ORF">S01H1_37370</name>
</gene>
<protein>
    <recommendedName>
        <fullName evidence="2">DUF11 domain-containing protein</fullName>
    </recommendedName>
</protein>
<evidence type="ECO:0000313" key="1">
    <source>
        <dbReference type="EMBL" id="GAG11870.1"/>
    </source>
</evidence>
<feature type="non-terminal residue" evidence="1">
    <location>
        <position position="269"/>
    </location>
</feature>
<accession>X0V1A8</accession>
<sequence length="269" mass="27236">EVDSCTEGTPTAEICDNLDNDCDGSTDEDYVPTSTSCGVGECAATGTLDCVGGVEVDSCTEGTPTAEICDNLDNDCDGSTDEDYVPTSTSCGVGECAATGTLDCVGGVEVDSCTEGTPTAEICDSLDNDCDGSTADDGEDEAWYNQPTSCGVGECADTGVLICVAGAQSDTCTPGTPGTEVCDDLDNDCDGLVDEDGVCAEPEADARITAQSFVDPLTEIAVSENVDYTLRATLHNNGSYGPVDVSISTIATPPPNCTATPDPANPTSA</sequence>
<dbReference type="EMBL" id="BARS01023470">
    <property type="protein sequence ID" value="GAG11870.1"/>
    <property type="molecule type" value="Genomic_DNA"/>
</dbReference>
<dbReference type="InterPro" id="IPR021655">
    <property type="entry name" value="Put_metal-bd"/>
</dbReference>
<reference evidence="1" key="1">
    <citation type="journal article" date="2014" name="Front. Microbiol.">
        <title>High frequency of phylogenetically diverse reductive dehalogenase-homologous genes in deep subseafloor sedimentary metagenomes.</title>
        <authorList>
            <person name="Kawai M."/>
            <person name="Futagami T."/>
            <person name="Toyoda A."/>
            <person name="Takaki Y."/>
            <person name="Nishi S."/>
            <person name="Hori S."/>
            <person name="Arai W."/>
            <person name="Tsubouchi T."/>
            <person name="Morono Y."/>
            <person name="Uchiyama I."/>
            <person name="Ito T."/>
            <person name="Fujiyama A."/>
            <person name="Inagaki F."/>
            <person name="Takami H."/>
        </authorList>
    </citation>
    <scope>NUCLEOTIDE SEQUENCE</scope>
    <source>
        <strain evidence="1">Expedition CK06-06</strain>
    </source>
</reference>
<organism evidence="1">
    <name type="scientific">marine sediment metagenome</name>
    <dbReference type="NCBI Taxonomy" id="412755"/>
    <lineage>
        <taxon>unclassified sequences</taxon>
        <taxon>metagenomes</taxon>
        <taxon>ecological metagenomes</taxon>
    </lineage>
</organism>
<comment type="caution">
    <text evidence="1">The sequence shown here is derived from an EMBL/GenBank/DDBJ whole genome shotgun (WGS) entry which is preliminary data.</text>
</comment>
<proteinExistence type="predicted"/>
<feature type="non-terminal residue" evidence="1">
    <location>
        <position position="1"/>
    </location>
</feature>
<name>X0V1A8_9ZZZZ</name>
<dbReference type="AlphaFoldDB" id="X0V1A8"/>
<dbReference type="Pfam" id="PF11617">
    <property type="entry name" value="Cu-binding_MopE"/>
    <property type="match status" value="4"/>
</dbReference>
<evidence type="ECO:0008006" key="2">
    <source>
        <dbReference type="Google" id="ProtNLM"/>
    </source>
</evidence>